<dbReference type="Pfam" id="PF01757">
    <property type="entry name" value="Acyl_transf_3"/>
    <property type="match status" value="1"/>
</dbReference>
<dbReference type="PANTHER" id="PTHR23028">
    <property type="entry name" value="ACETYLTRANSFERASE"/>
    <property type="match status" value="1"/>
</dbReference>
<feature type="domain" description="SGNH" evidence="3">
    <location>
        <begin position="465"/>
        <end position="708"/>
    </location>
</feature>
<dbReference type="InterPro" id="IPR043968">
    <property type="entry name" value="SGNH"/>
</dbReference>
<gene>
    <name evidence="4" type="ORF">WS71_10785</name>
</gene>
<keyword evidence="1" id="KW-0812">Transmembrane</keyword>
<feature type="transmembrane region" description="Helical" evidence="1">
    <location>
        <begin position="331"/>
        <end position="350"/>
    </location>
</feature>
<feature type="transmembrane region" description="Helical" evidence="1">
    <location>
        <begin position="356"/>
        <end position="372"/>
    </location>
</feature>
<feature type="transmembrane region" description="Helical" evidence="1">
    <location>
        <begin position="225"/>
        <end position="244"/>
    </location>
</feature>
<feature type="transmembrane region" description="Helical" evidence="1">
    <location>
        <begin position="264"/>
        <end position="283"/>
    </location>
</feature>
<organism evidence="4 5">
    <name type="scientific">Burkholderia mayonis</name>
    <dbReference type="NCBI Taxonomy" id="1385591"/>
    <lineage>
        <taxon>Bacteria</taxon>
        <taxon>Pseudomonadati</taxon>
        <taxon>Pseudomonadota</taxon>
        <taxon>Betaproteobacteria</taxon>
        <taxon>Burkholderiales</taxon>
        <taxon>Burkholderiaceae</taxon>
        <taxon>Burkholderia</taxon>
        <taxon>pseudomallei group</taxon>
    </lineage>
</organism>
<dbReference type="Proteomes" id="UP000067711">
    <property type="component" value="Chromosome 2"/>
</dbReference>
<feature type="transmembrane region" description="Helical" evidence="1">
    <location>
        <begin position="393"/>
        <end position="416"/>
    </location>
</feature>
<dbReference type="GO" id="GO:0016747">
    <property type="term" value="F:acyltransferase activity, transferring groups other than amino-acyl groups"/>
    <property type="evidence" value="ECO:0007669"/>
    <property type="project" value="InterPro"/>
</dbReference>
<feature type="transmembrane region" description="Helical" evidence="1">
    <location>
        <begin position="106"/>
        <end position="127"/>
    </location>
</feature>
<keyword evidence="1" id="KW-0472">Membrane</keyword>
<dbReference type="InterPro" id="IPR002656">
    <property type="entry name" value="Acyl_transf_3_dom"/>
</dbReference>
<dbReference type="InterPro" id="IPR050879">
    <property type="entry name" value="Acyltransferase_3"/>
</dbReference>
<dbReference type="AlphaFoldDB" id="A0A1B4FVP7"/>
<evidence type="ECO:0000313" key="4">
    <source>
        <dbReference type="EMBL" id="AOJ07736.1"/>
    </source>
</evidence>
<evidence type="ECO:0000259" key="2">
    <source>
        <dbReference type="Pfam" id="PF01757"/>
    </source>
</evidence>
<dbReference type="GO" id="GO:0016020">
    <property type="term" value="C:membrane"/>
    <property type="evidence" value="ECO:0007669"/>
    <property type="project" value="TreeGrafter"/>
</dbReference>
<dbReference type="GO" id="GO:0009103">
    <property type="term" value="P:lipopolysaccharide biosynthetic process"/>
    <property type="evidence" value="ECO:0007669"/>
    <property type="project" value="TreeGrafter"/>
</dbReference>
<protein>
    <submittedName>
        <fullName evidence="4">Acetylase</fullName>
    </submittedName>
</protein>
<evidence type="ECO:0000256" key="1">
    <source>
        <dbReference type="SAM" id="Phobius"/>
    </source>
</evidence>
<proteinExistence type="predicted"/>
<dbReference type="Pfam" id="PF19040">
    <property type="entry name" value="SGNH"/>
    <property type="match status" value="1"/>
</dbReference>
<feature type="transmembrane region" description="Helical" evidence="1">
    <location>
        <begin position="68"/>
        <end position="100"/>
    </location>
</feature>
<feature type="transmembrane region" description="Helical" evidence="1">
    <location>
        <begin position="198"/>
        <end position="219"/>
    </location>
</feature>
<accession>A0A1B4FVP7</accession>
<feature type="transmembrane region" description="Helical" evidence="1">
    <location>
        <begin position="139"/>
        <end position="159"/>
    </location>
</feature>
<keyword evidence="1" id="KW-1133">Transmembrane helix</keyword>
<dbReference type="PANTHER" id="PTHR23028:SF53">
    <property type="entry name" value="ACYL_TRANSF_3 DOMAIN-CONTAINING PROTEIN"/>
    <property type="match status" value="1"/>
</dbReference>
<dbReference type="EMBL" id="CP013388">
    <property type="protein sequence ID" value="AOJ07736.1"/>
    <property type="molecule type" value="Genomic_DNA"/>
</dbReference>
<feature type="transmembrane region" description="Helical" evidence="1">
    <location>
        <begin position="171"/>
        <end position="191"/>
    </location>
</feature>
<reference evidence="4 5" key="1">
    <citation type="submission" date="2015-12" db="EMBL/GenBank/DDBJ databases">
        <title>Diversity of Burkholderia near neighbor genomes.</title>
        <authorList>
            <person name="Sahl J."/>
            <person name="Wagner D."/>
            <person name="Keim P."/>
        </authorList>
    </citation>
    <scope>NUCLEOTIDE SEQUENCE [LARGE SCALE GENOMIC DNA]</scope>
    <source>
        <strain evidence="4 5">BDU8</strain>
    </source>
</reference>
<sequence>MRAVKARPRIDPMTVSEMQLMGSRTGEPRIREKTAYLPYIDGLRAWAVLSVMLYHMDARWLPGGFSGVDIFFVISGFVVSSSVANLGPISFGQFLLFFYARRMRRILPALVVVLLVTGLIATLFIPASYLSDRNQKTGLLAFFGLSNFILGATGGDYFSPKVEFNPYTHTWSLGVEEQFYLVFPFLFWAWLARKNRKYLSTALIAVGLCASLSWAGWVGPEKHTQAFYFIFGRFWELAAGVLLYQCVAPSGFSAAEPARSSAAAGIKAGAWASASAVLAGFVMSKPDLYPFPGAIVPVAGTLGLLGLLYGRGPAGLISTILESRAFRFVGRISYSLYLWHWPIFVVFRWTIGLDSASSRACAMVLAFALAAASHRFVETPFRRGSSVRRVPRFVVVAYGLGLMAGGAGLSSMLAVAQPMLSLSTVARNRLDWYPYGADTNPAYPGCLADVDNRDVHGGRLWIYSRKQCDLPPESSHRVFVIGDSHAMAYAGMFKQFVVRTGITVYSYNNAGCPFVSLQPWREGGDPGCRRYGDAALTDMLSKLEPGDVVFLPSLRLPRMITQWAFVGDGAARQLLFGGAAVDQRNRAVADAIPVLQDIERRGARIVLEAPTPIFRMVPYRCSDWFNRHNAICERGPLVSRREIDELRAPVLESYARIAAQVPNVHTWDPLPLLCPEKTCSAYDGKRPLFFDGDHISGYGNLRVLPGFEAFVRKVIGVA</sequence>
<feature type="domain" description="Acyltransferase 3" evidence="2">
    <location>
        <begin position="38"/>
        <end position="371"/>
    </location>
</feature>
<evidence type="ECO:0000259" key="3">
    <source>
        <dbReference type="Pfam" id="PF19040"/>
    </source>
</evidence>
<evidence type="ECO:0000313" key="5">
    <source>
        <dbReference type="Proteomes" id="UP000067711"/>
    </source>
</evidence>
<feature type="transmembrane region" description="Helical" evidence="1">
    <location>
        <begin position="289"/>
        <end position="310"/>
    </location>
</feature>
<name>A0A1B4FVP7_9BURK</name>